<dbReference type="CDD" id="cd23763">
    <property type="entry name" value="ASKHA_ATPase_ROK"/>
    <property type="match status" value="1"/>
</dbReference>
<dbReference type="InterPro" id="IPR043129">
    <property type="entry name" value="ATPase_NBD"/>
</dbReference>
<protein>
    <submittedName>
        <fullName evidence="2">Glucokinase</fullName>
    </submittedName>
</protein>
<dbReference type="PANTHER" id="PTHR18964:SF149">
    <property type="entry name" value="BIFUNCTIONAL UDP-N-ACETYLGLUCOSAMINE 2-EPIMERASE_N-ACETYLMANNOSAMINE KINASE"/>
    <property type="match status" value="1"/>
</dbReference>
<dbReference type="GO" id="GO:0016301">
    <property type="term" value="F:kinase activity"/>
    <property type="evidence" value="ECO:0007669"/>
    <property type="project" value="UniProtKB-KW"/>
</dbReference>
<dbReference type="EMBL" id="FNRI01000002">
    <property type="protein sequence ID" value="SEA19305.1"/>
    <property type="molecule type" value="Genomic_DNA"/>
</dbReference>
<keyword evidence="2" id="KW-0418">Kinase</keyword>
<evidence type="ECO:0000313" key="3">
    <source>
        <dbReference type="Proteomes" id="UP000183253"/>
    </source>
</evidence>
<dbReference type="Gene3D" id="3.30.420.40">
    <property type="match status" value="2"/>
</dbReference>
<name>A0A1H3Z6K2_9BACT</name>
<accession>A0A1H3Z6K2</accession>
<keyword evidence="2" id="KW-0808">Transferase</keyword>
<keyword evidence="3" id="KW-1185">Reference proteome</keyword>
<dbReference type="Proteomes" id="UP000183253">
    <property type="component" value="Unassembled WGS sequence"/>
</dbReference>
<reference evidence="2 3" key="1">
    <citation type="submission" date="2016-10" db="EMBL/GenBank/DDBJ databases">
        <authorList>
            <person name="de Groot N.N."/>
        </authorList>
    </citation>
    <scope>NUCLEOTIDE SEQUENCE [LARGE SCALE GENOMIC DNA]</scope>
    <source>
        <strain evidence="2 3">DSM 25383</strain>
    </source>
</reference>
<dbReference type="STRING" id="1033731.SAMN05444145_102106"/>
<dbReference type="AlphaFoldDB" id="A0A1H3Z6K2"/>
<evidence type="ECO:0000313" key="2">
    <source>
        <dbReference type="EMBL" id="SEA19305.1"/>
    </source>
</evidence>
<dbReference type="InterPro" id="IPR000600">
    <property type="entry name" value="ROK"/>
</dbReference>
<sequence>MKENIIGVDIGGTKCAVTYGQQEGNRVTILDKECFRTSDVTQTIEQLKTCIRNVMGRHGLEAGNTRAIGISCGGPLDSRTGVVMSPPNLPGWDNIPIVGIFEKEFGIRTAIHNDANACALAEWQFGAGAGTRNMIFLTFGTGLGAGLILDGRIYTGTNDNAGELGHIRLSDFGPVGYGKCGSFEGFCSGGGIRQLAQFAVKERLQMGEKVAWCPEGDPDRIDARLVAQAAAEGDALALEIYRTSARYLGRGLSIVIDLINPEMIVIGSIYARNESLIKPYMEEVIAREALSHARRVCRVVPAALGEAIGDYAALSVAANA</sequence>
<comment type="similarity">
    <text evidence="1">Belongs to the ROK (NagC/XylR) family.</text>
</comment>
<organism evidence="2 3">
    <name type="scientific">Alistipes timonensis JC136</name>
    <dbReference type="NCBI Taxonomy" id="1033731"/>
    <lineage>
        <taxon>Bacteria</taxon>
        <taxon>Pseudomonadati</taxon>
        <taxon>Bacteroidota</taxon>
        <taxon>Bacteroidia</taxon>
        <taxon>Bacteroidales</taxon>
        <taxon>Rikenellaceae</taxon>
        <taxon>Alistipes</taxon>
    </lineage>
</organism>
<evidence type="ECO:0000256" key="1">
    <source>
        <dbReference type="ARBA" id="ARBA00006479"/>
    </source>
</evidence>
<dbReference type="RefSeq" id="WP_010264109.1">
    <property type="nucleotide sequence ID" value="NZ_CAEG01000012.1"/>
</dbReference>
<proteinExistence type="inferred from homology"/>
<dbReference type="OrthoDB" id="9810372at2"/>
<dbReference type="Pfam" id="PF00480">
    <property type="entry name" value="ROK"/>
    <property type="match status" value="1"/>
</dbReference>
<dbReference type="PANTHER" id="PTHR18964">
    <property type="entry name" value="ROK (REPRESSOR, ORF, KINASE) FAMILY"/>
    <property type="match status" value="1"/>
</dbReference>
<dbReference type="SUPFAM" id="SSF53067">
    <property type="entry name" value="Actin-like ATPase domain"/>
    <property type="match status" value="1"/>
</dbReference>
<gene>
    <name evidence="2" type="ORF">SAMN05444145_102106</name>
</gene>